<protein>
    <recommendedName>
        <fullName evidence="4">DUF4385 domain-containing protein</fullName>
    </recommendedName>
</protein>
<keyword evidence="3" id="KW-1185">Reference proteome</keyword>
<organism evidence="2 3">
    <name type="scientific">Modicisalibacter muralis</name>
    <dbReference type="NCBI Taxonomy" id="119000"/>
    <lineage>
        <taxon>Bacteria</taxon>
        <taxon>Pseudomonadati</taxon>
        <taxon>Pseudomonadota</taxon>
        <taxon>Gammaproteobacteria</taxon>
        <taxon>Oceanospirillales</taxon>
        <taxon>Halomonadaceae</taxon>
        <taxon>Modicisalibacter</taxon>
    </lineage>
</organism>
<sequence length="125" mass="13922">MSGDTLHDEMTDYRRHPERYRIGRGEQGVLKVEPYKSELLPHWSFKTPEAARKSADTLYAMFGGYKAEESVGSSAYQTCRSLMPSDSNSSRRSDDSSTSQNSSSCGGATVVPASIACTCPRWWVW</sequence>
<gene>
    <name evidence="2" type="ORF">SAMN05661010_01412</name>
</gene>
<evidence type="ECO:0000313" key="2">
    <source>
        <dbReference type="EMBL" id="SDL30973.1"/>
    </source>
</evidence>
<proteinExistence type="predicted"/>
<feature type="region of interest" description="Disordered" evidence="1">
    <location>
        <begin position="80"/>
        <end position="108"/>
    </location>
</feature>
<accession>A0A1G9J189</accession>
<dbReference type="STRING" id="119000.SAMN05661010_01412"/>
<dbReference type="InterPro" id="IPR025494">
    <property type="entry name" value="DUF4385"/>
</dbReference>
<dbReference type="EMBL" id="FNGI01000002">
    <property type="protein sequence ID" value="SDL30973.1"/>
    <property type="molecule type" value="Genomic_DNA"/>
</dbReference>
<dbReference type="Pfam" id="PF14328">
    <property type="entry name" value="DUF4385"/>
    <property type="match status" value="1"/>
</dbReference>
<name>A0A1G9J189_9GAMM</name>
<dbReference type="Proteomes" id="UP000198654">
    <property type="component" value="Unassembled WGS sequence"/>
</dbReference>
<reference evidence="2 3" key="1">
    <citation type="submission" date="2016-10" db="EMBL/GenBank/DDBJ databases">
        <authorList>
            <person name="de Groot N.N."/>
        </authorList>
    </citation>
    <scope>NUCLEOTIDE SEQUENCE [LARGE SCALE GENOMIC DNA]</scope>
    <source>
        <strain evidence="2 3">DSM 14789</strain>
    </source>
</reference>
<evidence type="ECO:0008006" key="4">
    <source>
        <dbReference type="Google" id="ProtNLM"/>
    </source>
</evidence>
<evidence type="ECO:0000256" key="1">
    <source>
        <dbReference type="SAM" id="MobiDB-lite"/>
    </source>
</evidence>
<dbReference type="AlphaFoldDB" id="A0A1G9J189"/>
<evidence type="ECO:0000313" key="3">
    <source>
        <dbReference type="Proteomes" id="UP000198654"/>
    </source>
</evidence>